<dbReference type="CDD" id="cd18093">
    <property type="entry name" value="SpoU-like_TrmJ"/>
    <property type="match status" value="1"/>
</dbReference>
<keyword evidence="3" id="KW-0808">Transferase</keyword>
<dbReference type="EMBL" id="JAGBKN010000021">
    <property type="protein sequence ID" value="MBO1517568.1"/>
    <property type="molecule type" value="Genomic_DNA"/>
</dbReference>
<protein>
    <submittedName>
        <fullName evidence="6">RNA methyltransferase</fullName>
    </submittedName>
</protein>
<dbReference type="InterPro" id="IPR029028">
    <property type="entry name" value="Alpha/beta_knot_MTases"/>
</dbReference>
<sequence>MSQSPLSVTTTPSMPINHPATSVDDYLSCIQVVMVNTTLPANIGSAARAMHTMGLSRLTVVDPKRPIDETSVSHAAGGHELLSAAVIAPTLESAIADCQLVFAASSRSRHMPRPVVTPTQAAKIIFDFIDSQSTYQPQTTAETAQDNTAGTHKPNIAILFGREDRGLTNEELAYADYHIQIDANPAYPVLNVASAVQVIASFIFAYAQTHTQTATSPKADADSDKAAVRSMIDMKLRQQWDEPAITQQQQQQLTERMTALMVQQGLADSTNLKSLPARLSRLGSRLQLDQKEYQLLSALIAKLLKDRPQSS</sequence>
<dbReference type="SUPFAM" id="SSF75217">
    <property type="entry name" value="alpha/beta knot"/>
    <property type="match status" value="1"/>
</dbReference>
<reference evidence="6 7" key="1">
    <citation type="submission" date="2021-03" db="EMBL/GenBank/DDBJ databases">
        <authorList>
            <person name="Shang D.-D."/>
            <person name="Du Z.-J."/>
            <person name="Chen G.-J."/>
        </authorList>
    </citation>
    <scope>NUCLEOTIDE SEQUENCE [LARGE SCALE GENOMIC DNA]</scope>
    <source>
        <strain evidence="6 7">F2608</strain>
    </source>
</reference>
<dbReference type="PIRSF" id="PIRSF004808">
    <property type="entry name" value="LasT"/>
    <property type="match status" value="1"/>
</dbReference>
<gene>
    <name evidence="6" type="ORF">J3491_09510</name>
</gene>
<dbReference type="Proteomes" id="UP000664161">
    <property type="component" value="Unassembled WGS sequence"/>
</dbReference>
<evidence type="ECO:0000256" key="3">
    <source>
        <dbReference type="ARBA" id="ARBA00022679"/>
    </source>
</evidence>
<dbReference type="InterPro" id="IPR004384">
    <property type="entry name" value="RNA_MeTrfase_TrmJ/LasT"/>
</dbReference>
<dbReference type="InterPro" id="IPR001537">
    <property type="entry name" value="SpoU_MeTrfase"/>
</dbReference>
<feature type="domain" description="tRNA/rRNA methyltransferase SpoU type" evidence="5">
    <location>
        <begin position="31"/>
        <end position="200"/>
    </location>
</feature>
<dbReference type="GO" id="GO:0008173">
    <property type="term" value="F:RNA methyltransferase activity"/>
    <property type="evidence" value="ECO:0007669"/>
    <property type="project" value="InterPro"/>
</dbReference>
<evidence type="ECO:0000256" key="1">
    <source>
        <dbReference type="ARBA" id="ARBA00007228"/>
    </source>
</evidence>
<evidence type="ECO:0000259" key="5">
    <source>
        <dbReference type="Pfam" id="PF00588"/>
    </source>
</evidence>
<evidence type="ECO:0000256" key="4">
    <source>
        <dbReference type="ARBA" id="ARBA00022691"/>
    </source>
</evidence>
<comment type="similarity">
    <text evidence="1">Belongs to the class IV-like SAM-binding methyltransferase superfamily. RNA methyltransferase TrmH family.</text>
</comment>
<proteinExistence type="inferred from homology"/>
<dbReference type="InterPro" id="IPR029026">
    <property type="entry name" value="tRNA_m1G_MTases_N"/>
</dbReference>
<dbReference type="AlphaFoldDB" id="A0AAW4IQ25"/>
<name>A0AAW4IQ25_9GAMM</name>
<dbReference type="GO" id="GO:0002128">
    <property type="term" value="P:tRNA nucleoside ribose methylation"/>
    <property type="evidence" value="ECO:0007669"/>
    <property type="project" value="TreeGrafter"/>
</dbReference>
<accession>A0AAW4IQ25</accession>
<dbReference type="Pfam" id="PF00588">
    <property type="entry name" value="SpoU_methylase"/>
    <property type="match status" value="1"/>
</dbReference>
<keyword evidence="2 6" id="KW-0489">Methyltransferase</keyword>
<keyword evidence="7" id="KW-1185">Reference proteome</keyword>
<dbReference type="GO" id="GO:0003723">
    <property type="term" value="F:RNA binding"/>
    <property type="evidence" value="ECO:0007669"/>
    <property type="project" value="InterPro"/>
</dbReference>
<dbReference type="PANTHER" id="PTHR42786">
    <property type="entry name" value="TRNA/RRNA METHYLTRANSFERASE"/>
    <property type="match status" value="1"/>
</dbReference>
<evidence type="ECO:0000256" key="2">
    <source>
        <dbReference type="ARBA" id="ARBA00022603"/>
    </source>
</evidence>
<dbReference type="Gene3D" id="3.40.1280.10">
    <property type="match status" value="1"/>
</dbReference>
<organism evidence="6 7">
    <name type="scientific">Psychrobacter halodurans</name>
    <dbReference type="NCBI Taxonomy" id="2818439"/>
    <lineage>
        <taxon>Bacteria</taxon>
        <taxon>Pseudomonadati</taxon>
        <taxon>Pseudomonadota</taxon>
        <taxon>Gammaproteobacteria</taxon>
        <taxon>Moraxellales</taxon>
        <taxon>Moraxellaceae</taxon>
        <taxon>Psychrobacter</taxon>
    </lineage>
</organism>
<evidence type="ECO:0000313" key="7">
    <source>
        <dbReference type="Proteomes" id="UP000664161"/>
    </source>
</evidence>
<dbReference type="Gene3D" id="1.10.8.590">
    <property type="match status" value="1"/>
</dbReference>
<dbReference type="PANTHER" id="PTHR42786:SF1">
    <property type="entry name" value="TRNA (CYTIDINE_URIDINE-2'-O-)-METHYLTRANSFERASE TRMJ"/>
    <property type="match status" value="1"/>
</dbReference>
<evidence type="ECO:0000313" key="6">
    <source>
        <dbReference type="EMBL" id="MBO1517568.1"/>
    </source>
</evidence>
<comment type="caution">
    <text evidence="6">The sequence shown here is derived from an EMBL/GenBank/DDBJ whole genome shotgun (WGS) entry which is preliminary data.</text>
</comment>
<dbReference type="GO" id="GO:0005829">
    <property type="term" value="C:cytosol"/>
    <property type="evidence" value="ECO:0007669"/>
    <property type="project" value="TreeGrafter"/>
</dbReference>
<keyword evidence="4" id="KW-0949">S-adenosyl-L-methionine</keyword>